<dbReference type="Pfam" id="PF18988">
    <property type="entry name" value="DUF5721"/>
    <property type="match status" value="1"/>
</dbReference>
<dbReference type="InterPro" id="IPR043779">
    <property type="entry name" value="DUF5721"/>
</dbReference>
<evidence type="ECO:0000313" key="2">
    <source>
        <dbReference type="Proteomes" id="UP000236311"/>
    </source>
</evidence>
<dbReference type="RefSeq" id="WP_146040025.1">
    <property type="nucleotide sequence ID" value="NZ_JANJZD010000001.1"/>
</dbReference>
<proteinExistence type="predicted"/>
<gene>
    <name evidence="1" type="ORF">AMURIS_02140</name>
</gene>
<dbReference type="OrthoDB" id="9787986at2"/>
<organism evidence="1 2">
    <name type="scientific">Acetatifactor muris</name>
    <dbReference type="NCBI Taxonomy" id="879566"/>
    <lineage>
        <taxon>Bacteria</taxon>
        <taxon>Bacillati</taxon>
        <taxon>Bacillota</taxon>
        <taxon>Clostridia</taxon>
        <taxon>Lachnospirales</taxon>
        <taxon>Lachnospiraceae</taxon>
        <taxon>Acetatifactor</taxon>
    </lineage>
</organism>
<name>A0A2K4ZG40_9FIRM</name>
<protein>
    <submittedName>
        <fullName evidence="1">Uncharacterized protein</fullName>
    </submittedName>
</protein>
<evidence type="ECO:0000313" key="1">
    <source>
        <dbReference type="EMBL" id="SOY29425.1"/>
    </source>
</evidence>
<dbReference type="Proteomes" id="UP000236311">
    <property type="component" value="Unassembled WGS sequence"/>
</dbReference>
<accession>A0A2K4ZG40</accession>
<dbReference type="AlphaFoldDB" id="A0A2K4ZG40"/>
<keyword evidence="2" id="KW-1185">Reference proteome</keyword>
<dbReference type="EMBL" id="OFSM01000010">
    <property type="protein sequence ID" value="SOY29425.1"/>
    <property type="molecule type" value="Genomic_DNA"/>
</dbReference>
<sequence length="165" mass="18769">MTALQITSMKQFMNQLLVADAFEPFLLEEAVIGGASTFTIDGHVNREFYGPEDSSEILYDLRPWSELKGLCFDLIKGKRTPLFFRFVFHLMPDKAEALLKKENCDVDPAQVKALVLNIRYDGSKAVLTTGTAFHTFLLSKEPDIIWDKAFKKYLEGKGIPWEEIS</sequence>
<reference evidence="1 2" key="1">
    <citation type="submission" date="2018-01" db="EMBL/GenBank/DDBJ databases">
        <authorList>
            <person name="Gaut B.S."/>
            <person name="Morton B.R."/>
            <person name="Clegg M.T."/>
            <person name="Duvall M.R."/>
        </authorList>
    </citation>
    <scope>NUCLEOTIDE SEQUENCE [LARGE SCALE GENOMIC DNA]</scope>
    <source>
        <strain evidence="1">GP69</strain>
    </source>
</reference>